<protein>
    <submittedName>
        <fullName evidence="2">Stage III sporulation protein AC</fullName>
    </submittedName>
</protein>
<feature type="transmembrane region" description="Helical" evidence="1">
    <location>
        <begin position="6"/>
        <end position="24"/>
    </location>
</feature>
<dbReference type="Pfam" id="PF06686">
    <property type="entry name" value="SpoIIIAC"/>
    <property type="match status" value="1"/>
</dbReference>
<dbReference type="EMBL" id="QSLN01000009">
    <property type="protein sequence ID" value="RDV82498.1"/>
    <property type="molecule type" value="Genomic_DNA"/>
</dbReference>
<dbReference type="NCBIfam" id="TIGR02848">
    <property type="entry name" value="spore_III_AC"/>
    <property type="match status" value="1"/>
</dbReference>
<dbReference type="InterPro" id="IPR025664">
    <property type="entry name" value="Spore_III_AC/AD"/>
</dbReference>
<accession>A0A3D8P2J2</accession>
<organism evidence="2 3">
    <name type="scientific">Ammonifex thiophilus</name>
    <dbReference type="NCBI Taxonomy" id="444093"/>
    <lineage>
        <taxon>Bacteria</taxon>
        <taxon>Bacillati</taxon>
        <taxon>Bacillota</taxon>
        <taxon>Clostridia</taxon>
        <taxon>Thermoanaerobacterales</taxon>
        <taxon>Thermoanaerobacteraceae</taxon>
        <taxon>Ammonifex</taxon>
    </lineage>
</organism>
<keyword evidence="1" id="KW-0812">Transmembrane</keyword>
<dbReference type="OrthoDB" id="9800383at2"/>
<dbReference type="AlphaFoldDB" id="A0A3D8P2J2"/>
<dbReference type="RefSeq" id="WP_015739654.1">
    <property type="nucleotide sequence ID" value="NZ_QSLN01000009.1"/>
</dbReference>
<comment type="caution">
    <text evidence="2">The sequence shown here is derived from an EMBL/GenBank/DDBJ whole genome shotgun (WGS) entry which is preliminary data.</text>
</comment>
<evidence type="ECO:0000256" key="1">
    <source>
        <dbReference type="SAM" id="Phobius"/>
    </source>
</evidence>
<evidence type="ECO:0000313" key="3">
    <source>
        <dbReference type="Proteomes" id="UP000256329"/>
    </source>
</evidence>
<keyword evidence="1" id="KW-0472">Membrane</keyword>
<sequence length="66" mass="7207">MSQIDLIFKIAGVGILTAVLHTMLKQAGKEDLAHLATWAGVAIVLIWVVKLLGSLFAEVQTVFRLF</sequence>
<dbReference type="InterPro" id="IPR009570">
    <property type="entry name" value="Spore_III_AC"/>
</dbReference>
<gene>
    <name evidence="2" type="primary">spoIIIAC</name>
    <name evidence="2" type="ORF">DXX99_07020</name>
</gene>
<reference evidence="2 3" key="1">
    <citation type="submission" date="2018-08" db="EMBL/GenBank/DDBJ databases">
        <title>Form III RuBisCO-mediated autotrophy in Thermodesulfobium bacteria.</title>
        <authorList>
            <person name="Toshchakov S.V."/>
            <person name="Kublanov I.V."/>
            <person name="Frolov E."/>
            <person name="Bonch-Osmolovskaya E.A."/>
            <person name="Tourova T.P."/>
            <person name="Chernych N.A."/>
            <person name="Lebedinsky A.V."/>
        </authorList>
    </citation>
    <scope>NUCLEOTIDE SEQUENCE [LARGE SCALE GENOMIC DNA]</scope>
    <source>
        <strain evidence="2 3">SR</strain>
    </source>
</reference>
<keyword evidence="1" id="KW-1133">Transmembrane helix</keyword>
<feature type="transmembrane region" description="Helical" evidence="1">
    <location>
        <begin position="36"/>
        <end position="57"/>
    </location>
</feature>
<evidence type="ECO:0000313" key="2">
    <source>
        <dbReference type="EMBL" id="RDV82498.1"/>
    </source>
</evidence>
<dbReference type="Proteomes" id="UP000256329">
    <property type="component" value="Unassembled WGS sequence"/>
</dbReference>
<keyword evidence="3" id="KW-1185">Reference proteome</keyword>
<name>A0A3D8P2J2_9THEO</name>
<proteinExistence type="predicted"/>